<dbReference type="InterPro" id="IPR029062">
    <property type="entry name" value="Class_I_gatase-like"/>
</dbReference>
<keyword evidence="3" id="KW-1185">Reference proteome</keyword>
<dbReference type="AlphaFoldDB" id="C0N8B2"/>
<dbReference type="PANTHER" id="PTHR43130">
    <property type="entry name" value="ARAC-FAMILY TRANSCRIPTIONAL REGULATOR"/>
    <property type="match status" value="1"/>
</dbReference>
<reference evidence="2 3" key="1">
    <citation type="journal article" date="2011" name="J. Bacteriol.">
        <title>Draft genome sequence of the chemolithoheterotrophic, halophilic methylotroph Methylophaga thiooxydans DMS010.</title>
        <authorList>
            <person name="Boden R."/>
            <person name="Ferriera S."/>
            <person name="Johnson J."/>
            <person name="Kelly D.P."/>
            <person name="Murrell J.C."/>
            <person name="Schafer H."/>
        </authorList>
    </citation>
    <scope>NUCLEOTIDE SEQUENCE [LARGE SCALE GENOMIC DNA]</scope>
    <source>
        <strain evidence="2 3">DMS010</strain>
    </source>
</reference>
<dbReference type="InterPro" id="IPR052158">
    <property type="entry name" value="INH-QAR"/>
</dbReference>
<dbReference type="HOGENOM" id="CLU_000445_44_1_6"/>
<dbReference type="Gene3D" id="3.40.50.880">
    <property type="match status" value="1"/>
</dbReference>
<dbReference type="PANTHER" id="PTHR43130:SF3">
    <property type="entry name" value="HTH-TYPE TRANSCRIPTIONAL REGULATOR RV1931C"/>
    <property type="match status" value="1"/>
</dbReference>
<dbReference type="CDD" id="cd03139">
    <property type="entry name" value="GATase1_PfpI_2"/>
    <property type="match status" value="1"/>
</dbReference>
<dbReference type="Proteomes" id="UP000004679">
    <property type="component" value="Unassembled WGS sequence"/>
</dbReference>
<proteinExistence type="predicted"/>
<gene>
    <name evidence="2" type="ORF">MDMS009_2435</name>
</gene>
<evidence type="ECO:0000313" key="3">
    <source>
        <dbReference type="Proteomes" id="UP000004679"/>
    </source>
</evidence>
<dbReference type="SUPFAM" id="SSF52317">
    <property type="entry name" value="Class I glutamine amidotransferase-like"/>
    <property type="match status" value="1"/>
</dbReference>
<feature type="domain" description="DJ-1/PfpI" evidence="1">
    <location>
        <begin position="27"/>
        <end position="197"/>
    </location>
</feature>
<sequence length="235" mass="26042">MIKTHSHQQTMNAIAEAAQQSQQAVRIAVLLYDNIVVQDFAGPIEVFSKAKKLTQGHYQVFTVGFDKNPIRTEQDGLEIVPDYAISKMPEADYLLLPGASMPVINELMQHDDLSAFIKNWNAQQNTKTVTICTGAYLLANTGALDGKKATTHFFVANDFAQLFPAVDLIKDTRFVDEGKYITSSGVTSGIDAALYIVGQNSGIPLRNMISRALQYSFRQQENWPEPPAGMAFHRD</sequence>
<dbReference type="Pfam" id="PF01965">
    <property type="entry name" value="DJ-1_PfpI"/>
    <property type="match status" value="1"/>
</dbReference>
<evidence type="ECO:0000313" key="2">
    <source>
        <dbReference type="EMBL" id="EEF78918.1"/>
    </source>
</evidence>
<protein>
    <submittedName>
        <fullName evidence="2">DJ-1/PfpI family</fullName>
    </submittedName>
</protein>
<evidence type="ECO:0000259" key="1">
    <source>
        <dbReference type="Pfam" id="PF01965"/>
    </source>
</evidence>
<organism evidence="2 3">
    <name type="scientific">Methylophaga thiooxydans DMS010</name>
    <dbReference type="NCBI Taxonomy" id="637616"/>
    <lineage>
        <taxon>Bacteria</taxon>
        <taxon>Pseudomonadati</taxon>
        <taxon>Pseudomonadota</taxon>
        <taxon>Gammaproteobacteria</taxon>
        <taxon>Thiotrichales</taxon>
        <taxon>Piscirickettsiaceae</taxon>
        <taxon>Methylophaga</taxon>
    </lineage>
</organism>
<name>C0N8B2_9GAMM</name>
<accession>C0N8B2</accession>
<dbReference type="InterPro" id="IPR002818">
    <property type="entry name" value="DJ-1/PfpI"/>
</dbReference>
<dbReference type="EMBL" id="GG657903">
    <property type="protein sequence ID" value="EEF78918.1"/>
    <property type="molecule type" value="Genomic_DNA"/>
</dbReference>
<dbReference type="RefSeq" id="WP_008291881.1">
    <property type="nucleotide sequence ID" value="NZ_GG657903.1"/>
</dbReference>